<evidence type="ECO:0000256" key="3">
    <source>
        <dbReference type="ARBA" id="ARBA00023015"/>
    </source>
</evidence>
<dbReference type="CDD" id="cd00609">
    <property type="entry name" value="AAT_like"/>
    <property type="match status" value="1"/>
</dbReference>
<dbReference type="GO" id="GO:0030170">
    <property type="term" value="F:pyridoxal phosphate binding"/>
    <property type="evidence" value="ECO:0007669"/>
    <property type="project" value="InterPro"/>
</dbReference>
<gene>
    <name evidence="8" type="ORF">SAMN05660199_01039</name>
</gene>
<feature type="region of interest" description="Disordered" evidence="6">
    <location>
        <begin position="78"/>
        <end position="106"/>
    </location>
</feature>
<dbReference type="STRING" id="1052260.SAMN05660199_01039"/>
<organism evidence="8 9">
    <name type="scientific">Klenkia soli</name>
    <dbReference type="NCBI Taxonomy" id="1052260"/>
    <lineage>
        <taxon>Bacteria</taxon>
        <taxon>Bacillati</taxon>
        <taxon>Actinomycetota</taxon>
        <taxon>Actinomycetes</taxon>
        <taxon>Geodermatophilales</taxon>
        <taxon>Geodermatophilaceae</taxon>
        <taxon>Klenkia</taxon>
    </lineage>
</organism>
<proteinExistence type="inferred from homology"/>
<dbReference type="Gene3D" id="1.10.10.10">
    <property type="entry name" value="Winged helix-like DNA-binding domain superfamily/Winged helix DNA-binding domain"/>
    <property type="match status" value="1"/>
</dbReference>
<keyword evidence="3" id="KW-0805">Transcription regulation</keyword>
<dbReference type="GO" id="GO:0003700">
    <property type="term" value="F:DNA-binding transcription factor activity"/>
    <property type="evidence" value="ECO:0007669"/>
    <property type="project" value="InterPro"/>
</dbReference>
<dbReference type="OrthoDB" id="5415143at2"/>
<dbReference type="InterPro" id="IPR000524">
    <property type="entry name" value="Tscrpt_reg_HTH_GntR"/>
</dbReference>
<dbReference type="PANTHER" id="PTHR46577:SF1">
    <property type="entry name" value="HTH-TYPE TRANSCRIPTIONAL REGULATORY PROTEIN GABR"/>
    <property type="match status" value="1"/>
</dbReference>
<evidence type="ECO:0000313" key="8">
    <source>
        <dbReference type="EMBL" id="SDN98570.1"/>
    </source>
</evidence>
<dbReference type="SUPFAM" id="SSF46785">
    <property type="entry name" value="Winged helix' DNA-binding domain"/>
    <property type="match status" value="1"/>
</dbReference>
<keyword evidence="5" id="KW-0804">Transcription</keyword>
<evidence type="ECO:0000256" key="4">
    <source>
        <dbReference type="ARBA" id="ARBA00023125"/>
    </source>
</evidence>
<dbReference type="SUPFAM" id="SSF53383">
    <property type="entry name" value="PLP-dependent transferases"/>
    <property type="match status" value="1"/>
</dbReference>
<sequence length="472" mass="50311">MAGSDFLQLDIGQAPPRGTTDWLTHRLRTAITTGQLSPGTLLPSSRTLADELGIARGTVVECYQRLAEQGLTTARVGDGTRTAPLAAPAPARTRRTSSRAVGRRRFPLPPDPAITLDLTPGRTDLGAFPRAAWLRAERAVLAGLGSADLGYGDPAGHPRLRHALADWLARTRGVRTTPDELVVVGGVAQTLALTALTLRRRGHTSIGVEDPGSGGAADELQHWQLDPVPVPVDDDGLRVDRLGATDTSVVLVTPAHQFPTGVLLAPHRRRELLDWARHGDRLVIEDDYDAEHRYDRQPTPALQPAAPDHVLHTGSMSKTLAPALRLGWAIPPAHLLADLLEAKHASDLGSPVLPQLTLATLLADGTLEGHLRGVRRRNRARRDALVAALAAHLPHASIGGIAAGLHLTVTLDHPDDTAIADHAAQLGLRVHALSWHRRTPGPPGLVLGYAAHTPDQLTTAAQLLATAVDRSR</sequence>
<dbReference type="InterPro" id="IPR004839">
    <property type="entry name" value="Aminotransferase_I/II_large"/>
</dbReference>
<dbReference type="PANTHER" id="PTHR46577">
    <property type="entry name" value="HTH-TYPE TRANSCRIPTIONAL REGULATORY PROTEIN GABR"/>
    <property type="match status" value="1"/>
</dbReference>
<dbReference type="AlphaFoldDB" id="A0A1H0FVC6"/>
<comment type="similarity">
    <text evidence="1">In the C-terminal section; belongs to the class-I pyridoxal-phosphate-dependent aminotransferase family.</text>
</comment>
<evidence type="ECO:0000256" key="5">
    <source>
        <dbReference type="ARBA" id="ARBA00023163"/>
    </source>
</evidence>
<name>A0A1H0FVC6_9ACTN</name>
<evidence type="ECO:0000256" key="6">
    <source>
        <dbReference type="SAM" id="MobiDB-lite"/>
    </source>
</evidence>
<feature type="compositionally biased region" description="Low complexity" evidence="6">
    <location>
        <begin position="80"/>
        <end position="91"/>
    </location>
</feature>
<accession>A0A1H0FVC6</accession>
<dbReference type="InterPro" id="IPR036390">
    <property type="entry name" value="WH_DNA-bd_sf"/>
</dbReference>
<keyword evidence="2" id="KW-0663">Pyridoxal phosphate</keyword>
<reference evidence="9" key="1">
    <citation type="submission" date="2016-10" db="EMBL/GenBank/DDBJ databases">
        <authorList>
            <person name="Varghese N."/>
            <person name="Submissions S."/>
        </authorList>
    </citation>
    <scope>NUCLEOTIDE SEQUENCE [LARGE SCALE GENOMIC DNA]</scope>
    <source>
        <strain evidence="9">DSM 45843</strain>
    </source>
</reference>
<keyword evidence="4" id="KW-0238">DNA-binding</keyword>
<feature type="domain" description="HTH gntR-type" evidence="7">
    <location>
        <begin position="17"/>
        <end position="85"/>
    </location>
</feature>
<protein>
    <submittedName>
        <fullName evidence="8">GntR family transcriptional regulator / MocR family aminotransferase</fullName>
    </submittedName>
</protein>
<evidence type="ECO:0000256" key="1">
    <source>
        <dbReference type="ARBA" id="ARBA00005384"/>
    </source>
</evidence>
<keyword evidence="9" id="KW-1185">Reference proteome</keyword>
<dbReference type="CDD" id="cd07377">
    <property type="entry name" value="WHTH_GntR"/>
    <property type="match status" value="1"/>
</dbReference>
<dbReference type="InterPro" id="IPR036388">
    <property type="entry name" value="WH-like_DNA-bd_sf"/>
</dbReference>
<dbReference type="GO" id="GO:0003677">
    <property type="term" value="F:DNA binding"/>
    <property type="evidence" value="ECO:0007669"/>
    <property type="project" value="UniProtKB-KW"/>
</dbReference>
<dbReference type="InterPro" id="IPR015421">
    <property type="entry name" value="PyrdxlP-dep_Trfase_major"/>
</dbReference>
<evidence type="ECO:0000313" key="9">
    <source>
        <dbReference type="Proteomes" id="UP000199088"/>
    </source>
</evidence>
<dbReference type="Pfam" id="PF00155">
    <property type="entry name" value="Aminotran_1_2"/>
    <property type="match status" value="1"/>
</dbReference>
<feature type="compositionally biased region" description="Basic residues" evidence="6">
    <location>
        <begin position="92"/>
        <end position="106"/>
    </location>
</feature>
<dbReference type="EMBL" id="FNIR01000003">
    <property type="protein sequence ID" value="SDN98570.1"/>
    <property type="molecule type" value="Genomic_DNA"/>
</dbReference>
<dbReference type="InterPro" id="IPR015424">
    <property type="entry name" value="PyrdxlP-dep_Trfase"/>
</dbReference>
<dbReference type="PROSITE" id="PS50949">
    <property type="entry name" value="HTH_GNTR"/>
    <property type="match status" value="1"/>
</dbReference>
<dbReference type="Proteomes" id="UP000199088">
    <property type="component" value="Unassembled WGS sequence"/>
</dbReference>
<keyword evidence="8" id="KW-0808">Transferase</keyword>
<dbReference type="SMART" id="SM00345">
    <property type="entry name" value="HTH_GNTR"/>
    <property type="match status" value="1"/>
</dbReference>
<evidence type="ECO:0000256" key="2">
    <source>
        <dbReference type="ARBA" id="ARBA00022898"/>
    </source>
</evidence>
<dbReference type="PRINTS" id="PR00035">
    <property type="entry name" value="HTHGNTR"/>
</dbReference>
<dbReference type="Pfam" id="PF00392">
    <property type="entry name" value="GntR"/>
    <property type="match status" value="1"/>
</dbReference>
<dbReference type="RefSeq" id="WP_091240961.1">
    <property type="nucleotide sequence ID" value="NZ_FNIR01000003.1"/>
</dbReference>
<dbReference type="InterPro" id="IPR051446">
    <property type="entry name" value="HTH_trans_reg/aminotransferase"/>
</dbReference>
<evidence type="ECO:0000259" key="7">
    <source>
        <dbReference type="PROSITE" id="PS50949"/>
    </source>
</evidence>
<keyword evidence="8" id="KW-0032">Aminotransferase</keyword>
<dbReference type="Gene3D" id="3.40.640.10">
    <property type="entry name" value="Type I PLP-dependent aspartate aminotransferase-like (Major domain)"/>
    <property type="match status" value="1"/>
</dbReference>
<dbReference type="GO" id="GO:0008483">
    <property type="term" value="F:transaminase activity"/>
    <property type="evidence" value="ECO:0007669"/>
    <property type="project" value="UniProtKB-KW"/>
</dbReference>